<feature type="compositionally biased region" description="Low complexity" evidence="1">
    <location>
        <begin position="280"/>
        <end position="296"/>
    </location>
</feature>
<feature type="compositionally biased region" description="Low complexity" evidence="1">
    <location>
        <begin position="33"/>
        <end position="42"/>
    </location>
</feature>
<dbReference type="RefSeq" id="WP_209492138.1">
    <property type="nucleotide sequence ID" value="NZ_JAGGLC010000005.1"/>
</dbReference>
<name>A0A8T4H074_9EURY</name>
<proteinExistence type="predicted"/>
<feature type="region of interest" description="Disordered" evidence="1">
    <location>
        <begin position="20"/>
        <end position="42"/>
    </location>
</feature>
<comment type="caution">
    <text evidence="2">The sequence shown here is derived from an EMBL/GenBank/DDBJ whole genome shotgun (WGS) entry which is preliminary data.</text>
</comment>
<evidence type="ECO:0000313" key="2">
    <source>
        <dbReference type="EMBL" id="MBP1987773.1"/>
    </source>
</evidence>
<evidence type="ECO:0000256" key="1">
    <source>
        <dbReference type="SAM" id="MobiDB-lite"/>
    </source>
</evidence>
<organism evidence="2 3">
    <name type="scientific">Halolamina salifodinae</name>
    <dbReference type="NCBI Taxonomy" id="1202767"/>
    <lineage>
        <taxon>Archaea</taxon>
        <taxon>Methanobacteriati</taxon>
        <taxon>Methanobacteriota</taxon>
        <taxon>Stenosarchaea group</taxon>
        <taxon>Halobacteria</taxon>
        <taxon>Halobacteriales</taxon>
        <taxon>Haloferacaceae</taxon>
    </lineage>
</organism>
<keyword evidence="3" id="KW-1185">Reference proteome</keyword>
<dbReference type="Proteomes" id="UP000823736">
    <property type="component" value="Unassembled WGS sequence"/>
</dbReference>
<gene>
    <name evidence="2" type="ORF">J2753_002283</name>
</gene>
<dbReference type="OrthoDB" id="313336at2157"/>
<dbReference type="AlphaFoldDB" id="A0A8T4H074"/>
<accession>A0A8T4H074</accession>
<evidence type="ECO:0000313" key="3">
    <source>
        <dbReference type="Proteomes" id="UP000823736"/>
    </source>
</evidence>
<feature type="region of interest" description="Disordered" evidence="1">
    <location>
        <begin position="244"/>
        <end position="296"/>
    </location>
</feature>
<reference evidence="2" key="1">
    <citation type="submission" date="2021-03" db="EMBL/GenBank/DDBJ databases">
        <title>Genomic Encyclopedia of Type Strains, Phase IV (KMG-IV): sequencing the most valuable type-strain genomes for metagenomic binning, comparative biology and taxonomic classification.</title>
        <authorList>
            <person name="Goeker M."/>
        </authorList>
    </citation>
    <scope>NUCLEOTIDE SEQUENCE</scope>
    <source>
        <strain evidence="2">DSM 26232</strain>
    </source>
</reference>
<sequence>MPSRRTYLATLAAAGLAGCVGETPGTGTDSESPPTTTAPGTAAPSNVIVEAAAVQYAYRHIEQVDWNGIRAADGQFVFVTVDVAEPRSAGNQNATRSGEARPADSAPAKSAFTLVADGESYAPIEPEYGYLVDLAVPGSQYWPENEDAEPRGWLVFGIPAELDSAPTLRLDRDPAPAEWALDVDLATSPPPAWEWSVDTPETVAPDTTFDIAITAENVGDGPGTFRGAVNFSYPLYRPKGFDIALDPGESGTESVEASTEDADPGQEIDYGIRTPAGQGSVSVTIESDSSSGNESA</sequence>
<dbReference type="EMBL" id="JAGGLC010000005">
    <property type="protein sequence ID" value="MBP1987773.1"/>
    <property type="molecule type" value="Genomic_DNA"/>
</dbReference>
<dbReference type="PROSITE" id="PS51257">
    <property type="entry name" value="PROKAR_LIPOPROTEIN"/>
    <property type="match status" value="1"/>
</dbReference>
<protein>
    <submittedName>
        <fullName evidence="2">Uncharacterized protein</fullName>
    </submittedName>
</protein>